<gene>
    <name evidence="2" type="ORF">ENQ20_14805</name>
</gene>
<accession>A0A7C1FQQ1</accession>
<protein>
    <submittedName>
        <fullName evidence="2">Helix-turn-helix domain-containing protein</fullName>
    </submittedName>
</protein>
<sequence length="92" mass="10655">MRGPKPCYPIHLSTAQEQQLRQLVRAHTTPHAQRMRARIVLAAHDHPERSNQQIAQAVGTSDRIVRKWRKRWTETQSLEDAPRSGAPRRFSP</sequence>
<reference evidence="2" key="1">
    <citation type="journal article" date="2020" name="mSystems">
        <title>Genome- and Community-Level Interaction Insights into Carbon Utilization and Element Cycling Functions of Hydrothermarchaeota in Hydrothermal Sediment.</title>
        <authorList>
            <person name="Zhou Z."/>
            <person name="Liu Y."/>
            <person name="Xu W."/>
            <person name="Pan J."/>
            <person name="Luo Z.H."/>
            <person name="Li M."/>
        </authorList>
    </citation>
    <scope>NUCLEOTIDE SEQUENCE [LARGE SCALE GENOMIC DNA]</scope>
    <source>
        <strain evidence="2">SpSt-289</strain>
    </source>
</reference>
<evidence type="ECO:0000313" key="2">
    <source>
        <dbReference type="EMBL" id="HDX32738.1"/>
    </source>
</evidence>
<dbReference type="InterPro" id="IPR009057">
    <property type="entry name" value="Homeodomain-like_sf"/>
</dbReference>
<dbReference type="Pfam" id="PF13384">
    <property type="entry name" value="HTH_23"/>
    <property type="match status" value="1"/>
</dbReference>
<dbReference type="SUPFAM" id="SSF46689">
    <property type="entry name" value="Homeodomain-like"/>
    <property type="match status" value="1"/>
</dbReference>
<name>A0A7C1FQQ1_9CHLR</name>
<comment type="caution">
    <text evidence="2">The sequence shown here is derived from an EMBL/GenBank/DDBJ whole genome shotgun (WGS) entry which is preliminary data.</text>
</comment>
<dbReference type="EMBL" id="DSMG01000153">
    <property type="protein sequence ID" value="HDX32738.1"/>
    <property type="molecule type" value="Genomic_DNA"/>
</dbReference>
<organism evidence="2">
    <name type="scientific">Caldilinea aerophila</name>
    <dbReference type="NCBI Taxonomy" id="133453"/>
    <lineage>
        <taxon>Bacteria</taxon>
        <taxon>Bacillati</taxon>
        <taxon>Chloroflexota</taxon>
        <taxon>Caldilineae</taxon>
        <taxon>Caldilineales</taxon>
        <taxon>Caldilineaceae</taxon>
        <taxon>Caldilinea</taxon>
    </lineage>
</organism>
<evidence type="ECO:0000256" key="1">
    <source>
        <dbReference type="SAM" id="MobiDB-lite"/>
    </source>
</evidence>
<feature type="region of interest" description="Disordered" evidence="1">
    <location>
        <begin position="70"/>
        <end position="92"/>
    </location>
</feature>
<proteinExistence type="predicted"/>
<dbReference type="AlphaFoldDB" id="A0A7C1FQQ1"/>